<dbReference type="VEuPathDB" id="FungiDB:ASPWEDRAFT_44370"/>
<dbReference type="InterPro" id="IPR010730">
    <property type="entry name" value="HET"/>
</dbReference>
<dbReference type="PANTHER" id="PTHR33112">
    <property type="entry name" value="DOMAIN PROTEIN, PUTATIVE-RELATED"/>
    <property type="match status" value="1"/>
</dbReference>
<reference evidence="3" key="1">
    <citation type="journal article" date="2017" name="Genome Biol.">
        <title>Comparative genomics reveals high biological diversity and specific adaptations in the industrially and medically important fungal genus Aspergillus.</title>
        <authorList>
            <person name="de Vries R.P."/>
            <person name="Riley R."/>
            <person name="Wiebenga A."/>
            <person name="Aguilar-Osorio G."/>
            <person name="Amillis S."/>
            <person name="Uchima C.A."/>
            <person name="Anderluh G."/>
            <person name="Asadollahi M."/>
            <person name="Askin M."/>
            <person name="Barry K."/>
            <person name="Battaglia E."/>
            <person name="Bayram O."/>
            <person name="Benocci T."/>
            <person name="Braus-Stromeyer S.A."/>
            <person name="Caldana C."/>
            <person name="Canovas D."/>
            <person name="Cerqueira G.C."/>
            <person name="Chen F."/>
            <person name="Chen W."/>
            <person name="Choi C."/>
            <person name="Clum A."/>
            <person name="Dos Santos R.A."/>
            <person name="Damasio A.R."/>
            <person name="Diallinas G."/>
            <person name="Emri T."/>
            <person name="Fekete E."/>
            <person name="Flipphi M."/>
            <person name="Freyberg S."/>
            <person name="Gallo A."/>
            <person name="Gournas C."/>
            <person name="Habgood R."/>
            <person name="Hainaut M."/>
            <person name="Harispe M.L."/>
            <person name="Henrissat B."/>
            <person name="Hilden K.S."/>
            <person name="Hope R."/>
            <person name="Hossain A."/>
            <person name="Karabika E."/>
            <person name="Karaffa L."/>
            <person name="Karanyi Z."/>
            <person name="Krasevec N."/>
            <person name="Kuo A."/>
            <person name="Kusch H."/>
            <person name="LaButti K."/>
            <person name="Lagendijk E.L."/>
            <person name="Lapidus A."/>
            <person name="Levasseur A."/>
            <person name="Lindquist E."/>
            <person name="Lipzen A."/>
            <person name="Logrieco A.F."/>
            <person name="MacCabe A."/>
            <person name="Maekelae M.R."/>
            <person name="Malavazi I."/>
            <person name="Melin P."/>
            <person name="Meyer V."/>
            <person name="Mielnichuk N."/>
            <person name="Miskei M."/>
            <person name="Molnar A.P."/>
            <person name="Mule G."/>
            <person name="Ngan C.Y."/>
            <person name="Orejas M."/>
            <person name="Orosz E."/>
            <person name="Ouedraogo J.P."/>
            <person name="Overkamp K.M."/>
            <person name="Park H.-S."/>
            <person name="Perrone G."/>
            <person name="Piumi F."/>
            <person name="Punt P.J."/>
            <person name="Ram A.F."/>
            <person name="Ramon A."/>
            <person name="Rauscher S."/>
            <person name="Record E."/>
            <person name="Riano-Pachon D.M."/>
            <person name="Robert V."/>
            <person name="Roehrig J."/>
            <person name="Ruller R."/>
            <person name="Salamov A."/>
            <person name="Salih N.S."/>
            <person name="Samson R.A."/>
            <person name="Sandor E."/>
            <person name="Sanguinetti M."/>
            <person name="Schuetze T."/>
            <person name="Sepcic K."/>
            <person name="Shelest E."/>
            <person name="Sherlock G."/>
            <person name="Sophianopoulou V."/>
            <person name="Squina F.M."/>
            <person name="Sun H."/>
            <person name="Susca A."/>
            <person name="Todd R.B."/>
            <person name="Tsang A."/>
            <person name="Unkles S.E."/>
            <person name="van de Wiele N."/>
            <person name="van Rossen-Uffink D."/>
            <person name="Oliveira J.V."/>
            <person name="Vesth T.C."/>
            <person name="Visser J."/>
            <person name="Yu J.-H."/>
            <person name="Zhou M."/>
            <person name="Andersen M.R."/>
            <person name="Archer D.B."/>
            <person name="Baker S.E."/>
            <person name="Benoit I."/>
            <person name="Brakhage A.A."/>
            <person name="Braus G.H."/>
            <person name="Fischer R."/>
            <person name="Frisvad J.C."/>
            <person name="Goldman G.H."/>
            <person name="Houbraken J."/>
            <person name="Oakley B."/>
            <person name="Pocsi I."/>
            <person name="Scazzocchio C."/>
            <person name="Seiboth B."/>
            <person name="vanKuyk P.A."/>
            <person name="Wortman J."/>
            <person name="Dyer P.S."/>
            <person name="Grigoriev I.V."/>
        </authorList>
    </citation>
    <scope>NUCLEOTIDE SEQUENCE [LARGE SCALE GENOMIC DNA]</scope>
    <source>
        <strain evidence="3">DTO 134E9</strain>
    </source>
</reference>
<dbReference type="Pfam" id="PF06985">
    <property type="entry name" value="HET"/>
    <property type="match status" value="1"/>
</dbReference>
<feature type="domain" description="Heterokaryon incompatibility" evidence="1">
    <location>
        <begin position="121"/>
        <end position="286"/>
    </location>
</feature>
<dbReference type="OrthoDB" id="5125733at2759"/>
<dbReference type="AlphaFoldDB" id="A0A1L9RBG9"/>
<dbReference type="GeneID" id="63752097"/>
<evidence type="ECO:0000313" key="2">
    <source>
        <dbReference type="EMBL" id="OJJ32276.1"/>
    </source>
</evidence>
<accession>A0A1L9RBG9</accession>
<evidence type="ECO:0000313" key="3">
    <source>
        <dbReference type="Proteomes" id="UP000184383"/>
    </source>
</evidence>
<gene>
    <name evidence="2" type="ORF">ASPWEDRAFT_44370</name>
</gene>
<proteinExistence type="predicted"/>
<dbReference type="PANTHER" id="PTHR33112:SF16">
    <property type="entry name" value="HETEROKARYON INCOMPATIBILITY DOMAIN-CONTAINING PROTEIN"/>
    <property type="match status" value="1"/>
</dbReference>
<dbReference type="Proteomes" id="UP000184383">
    <property type="component" value="Unassembled WGS sequence"/>
</dbReference>
<protein>
    <recommendedName>
        <fullName evidence="1">Heterokaryon incompatibility domain-containing protein</fullName>
    </recommendedName>
</protein>
<evidence type="ECO:0000259" key="1">
    <source>
        <dbReference type="Pfam" id="PF06985"/>
    </source>
</evidence>
<dbReference type="STRING" id="1073089.A0A1L9RBG9"/>
<keyword evidence="3" id="KW-1185">Reference proteome</keyword>
<organism evidence="2 3">
    <name type="scientific">Aspergillus wentii DTO 134E9</name>
    <dbReference type="NCBI Taxonomy" id="1073089"/>
    <lineage>
        <taxon>Eukaryota</taxon>
        <taxon>Fungi</taxon>
        <taxon>Dikarya</taxon>
        <taxon>Ascomycota</taxon>
        <taxon>Pezizomycotina</taxon>
        <taxon>Eurotiomycetes</taxon>
        <taxon>Eurotiomycetidae</taxon>
        <taxon>Eurotiales</taxon>
        <taxon>Aspergillaceae</taxon>
        <taxon>Aspergillus</taxon>
        <taxon>Aspergillus subgen. Cremei</taxon>
    </lineage>
</organism>
<name>A0A1L9RBG9_ASPWE</name>
<sequence length="609" mass="69338">MERGGYNKDNVSEYYIELKQGTTLKVGVDYQNTFLCYEIYTSPETKSSWPQLGTATDLEEIMDLEGAAVQIHSWMQRCIKGHSECLNSSNSPLPTRVLDIGCFDSDSVYLYEPTPSDSAPYIALSYCWGRQGNLTTTNENIEARKSNIQWASIPSTMQDAIQLTRRLQIRYIWIDALCIIQNDTKDWDREAMQMTEYYQGAHLVISATRSANANQGIFGPRLPVTFRDLPSHPAAFSIGHFKVPTGPSTSETVHVREFLFHHLEDSPHIPDPAMNPLAFRAWAFQERLLATRAVHLTAQEMIWECKEAAWCECGTGWSSNNYQLDFHNALQGQISSSSQRPEIIWTKMVTQYSQRSLTFLKDKLMAFDGIARQFQTLYLGQYYFGFWEKHLVEHMTWSAKLDPKSSTSEDDKNIALGPSWSWLSTKYPVGFDFYREFSGVTCHAGIRDLPDLSLISDHRTMILYPPCSVDMWHLTLETKVVHAKVLIASYSQGVVYKMQLFQEDDGAGLDQDAPFYPDVFLSTKTDSPSRCAMTRWKWVDEGDIVKCVLLTSAYWVTHHWAAIAVKPSPENPNVYVRVGLVTGSGGFPGSQDRTIDRWNMVKTRKITLI</sequence>
<dbReference type="RefSeq" id="XP_040685953.1">
    <property type="nucleotide sequence ID" value="XM_040836249.1"/>
</dbReference>
<dbReference type="EMBL" id="KV878215">
    <property type="protein sequence ID" value="OJJ32276.1"/>
    <property type="molecule type" value="Genomic_DNA"/>
</dbReference>